<dbReference type="OMA" id="WNWESNV"/>
<evidence type="ECO:0000256" key="6">
    <source>
        <dbReference type="ARBA" id="ARBA00023212"/>
    </source>
</evidence>
<evidence type="ECO:0000256" key="11">
    <source>
        <dbReference type="SAM" id="MobiDB-lite"/>
    </source>
</evidence>
<dbReference type="Gene3D" id="2.130.10.10">
    <property type="entry name" value="YVTN repeat-like/Quinoprotein amine dehydrogenase"/>
    <property type="match status" value="3"/>
</dbReference>
<dbReference type="PANTHER" id="PTHR14885">
    <property type="entry name" value="CILIA- AND FLAGELLA-ASSOCIATED PROTEIN 43-RELATED"/>
    <property type="match status" value="1"/>
</dbReference>
<evidence type="ECO:0000256" key="4">
    <source>
        <dbReference type="ARBA" id="ARBA00022737"/>
    </source>
</evidence>
<proteinExistence type="inferred from homology"/>
<keyword evidence="5 10" id="KW-0175">Coiled coil</keyword>
<dbReference type="InterPro" id="IPR024977">
    <property type="entry name" value="Apc4-like_WD40_dom"/>
</dbReference>
<feature type="compositionally biased region" description="Acidic residues" evidence="11">
    <location>
        <begin position="978"/>
        <end position="990"/>
    </location>
</feature>
<comment type="caution">
    <text evidence="13">The sequence shown here is derived from an EMBL/GenBank/DDBJ whole genome shotgun (WGS) entry which is preliminary data.</text>
</comment>
<accession>A0A401SKW1</accession>
<keyword evidence="2" id="KW-0963">Cytoplasm</keyword>
<protein>
    <recommendedName>
        <fullName evidence="9">Cilia- and flagella-associated protein 43</fullName>
    </recommendedName>
</protein>
<sequence>MDNTDSLSVRWVKGYTPQKVLFVNNNTICYPCGNFLIFMDINTKKEKVLQCENGSIGVFTTNSTKNIVAFAEQRLKPFINLYSFPELTKTSVLMDGAELDYVLLEFSYSGFYFASFSSLPEFNLTIWNWKANVRLCSESVVGMQPTVLSFNPVNQLQLCLASEERLLLWNIERCDDFHLLKRIDVKLPAEDGTPVVSEDVGIGPDSSALTYYGPKMLISAQAGLVGDLANIFVPRELKKTLVQPISVCWTPISDLYVGCKTGQLLLVDAELHRAVVLATPFNEQLSSGSMKNMSSNLTMSVYPELKPCAVKTLALNKKGLYTAGLDGILYCIKVTPQKVEIEECFSVGMPIRNIAFSVDFESLLVATETGSMHIYKPSQPDKVTTVLDIHSGDYVSAALLGTGKQYCVSARILGAVQVWSVADGKLISTLVLPVKIKVMASCPSSNYVALGTETGHIYFINLAKVETPHLVYQIHLHNISIQCLEYDHGGQYLLAGCSDGHMFILNAKPSKQFKVLGYTEVKDEIMGCSLAFHMSKKIVNCLILASQTGDDKSHGATWLTRFDLLGDLTASSTSVDHRGMMNDVAIRKQQCQAELPLTSVILNTDHHVYGYCTLTRTIYKYKITKGSSNDTFNLITQAKVEGHQLGPGFLYLSANQQYLVSVARDGYIQLRDASNLQGTHLETQCHSYRLGGVKSIALSLDCRTVLTTGVHDGTIVCNTERFDPAGSERNKVVLDYNRSMISMLDQSCVAEDKALAVLEQQREGTKDKLDVAADTSHLSPGTSTLSASSFSIASTSSSKSYQRVDDSRFPESTWLETKMAEAVEKDNRKHAEAKAKLKQGIKKLRATIKRMMLENENVPEIERLEHHEFNLDLKEQKRLHSEGEEKVAKVRETIEMENLANQYLREVIKRECWDNMSVKGRTLEAFSSGLAVTNYPMRERSSGELELLKKVMQQRTIELIDLKARKDIVETPPKKEEKEDEEAEDEESKEEESTALKGSLTSEYGVVNPYLYKQLELHTKDEKINQIILLQDVIYNIKTAFNKEFDATYKQKEVEMARVKDRTMRILEIMQQLDMDEEVWLPTMSNKELPEREFEVQDSEITAERYLTPEQKRKLEEEYKAEQLRLLAAKADNWRERALKDMMGGVLETKKSDILKMEIPVPYFMDKPEFEWTEEQIKQAKEYAIKEQELNEEKDKYRKTLESELKKLQSSVAESRSNFDDIMNKLFEKKVRTEMIIYQEELKICNLVFSLRIEEEIQNRNAQINYILEEQKDFMAVKSQMTQNMKVMVDRFRESYDDLVAEDRLLDRGFRKEFSDVSATMVDQLYKLYKRRPKVQLQRIQVATANPFEDQSQSVDDSHASFLAAMVDLDSLDSKPENLDPAVWNRFCESRRKKIESENQVRFKAVTLAEMQMFLQRRMEEDENNGQQINNLIQELNNLREIKSQFQLNLMVQLVLKQGQVEVTSSDFIPDYSNSIFLHKGVVEDLNSTIQLLGEKKVASMVERKDFRKKIVQVEWECQKMLMQMDDLHNKIRDILKFKISKQAQMYLREANYDSQINANIMGMERSVQGQEKFHSKVLKKKQEAIKELEKQIAQLKREMKVMDRQLKEQHISVSERQNIQEMITPVESEQDSRNRFRDLMQHNRLMELSRSQAEDIAILRSELERQRMKSFPILAETEQYSYA</sequence>
<feature type="region of interest" description="Disordered" evidence="11">
    <location>
        <begin position="766"/>
        <end position="787"/>
    </location>
</feature>
<feature type="region of interest" description="Disordered" evidence="11">
    <location>
        <begin position="970"/>
        <end position="997"/>
    </location>
</feature>
<gene>
    <name evidence="13" type="ORF">chiPu_0009478</name>
</gene>
<reference evidence="13 14" key="1">
    <citation type="journal article" date="2018" name="Nat. Ecol. Evol.">
        <title>Shark genomes provide insights into elasmobranch evolution and the origin of vertebrates.</title>
        <authorList>
            <person name="Hara Y"/>
            <person name="Yamaguchi K"/>
            <person name="Onimaru K"/>
            <person name="Kadota M"/>
            <person name="Koyanagi M"/>
            <person name="Keeley SD"/>
            <person name="Tatsumi K"/>
            <person name="Tanaka K"/>
            <person name="Motone F"/>
            <person name="Kageyama Y"/>
            <person name="Nozu R"/>
            <person name="Adachi N"/>
            <person name="Nishimura O"/>
            <person name="Nakagawa R"/>
            <person name="Tanegashima C"/>
            <person name="Kiyatake I"/>
            <person name="Matsumoto R"/>
            <person name="Murakumo K"/>
            <person name="Nishida K"/>
            <person name="Terakita A"/>
            <person name="Kuratani S"/>
            <person name="Sato K"/>
            <person name="Hyodo S Kuraku.S."/>
        </authorList>
    </citation>
    <scope>NUCLEOTIDE SEQUENCE [LARGE SCALE GENOMIC DNA]</scope>
</reference>
<evidence type="ECO:0000256" key="8">
    <source>
        <dbReference type="ARBA" id="ARBA00023605"/>
    </source>
</evidence>
<dbReference type="OrthoDB" id="535167at2759"/>
<evidence type="ECO:0000259" key="12">
    <source>
        <dbReference type="Pfam" id="PF12894"/>
    </source>
</evidence>
<dbReference type="SUPFAM" id="SSF50978">
    <property type="entry name" value="WD40 repeat-like"/>
    <property type="match status" value="2"/>
</dbReference>
<evidence type="ECO:0000256" key="10">
    <source>
        <dbReference type="SAM" id="Coils"/>
    </source>
</evidence>
<feature type="coiled-coil region" evidence="10">
    <location>
        <begin position="1419"/>
        <end position="1449"/>
    </location>
</feature>
<dbReference type="PANTHER" id="PTHR14885:SF1">
    <property type="entry name" value="CILIA- AND FLAGELLA-ASSOCIATED PROTEIN 43"/>
    <property type="match status" value="1"/>
</dbReference>
<feature type="domain" description="Anaphase-promoting complex subunit 4-like WD40" evidence="12">
    <location>
        <begin position="440"/>
        <end position="514"/>
    </location>
</feature>
<feature type="coiled-coil region" evidence="10">
    <location>
        <begin position="1572"/>
        <end position="1613"/>
    </location>
</feature>
<evidence type="ECO:0000256" key="7">
    <source>
        <dbReference type="ARBA" id="ARBA00023273"/>
    </source>
</evidence>
<dbReference type="InterPro" id="IPR015943">
    <property type="entry name" value="WD40/YVTN_repeat-like_dom_sf"/>
</dbReference>
<dbReference type="InterPro" id="IPR036322">
    <property type="entry name" value="WD40_repeat_dom_sf"/>
</dbReference>
<dbReference type="SMART" id="SM00320">
    <property type="entry name" value="WD40"/>
    <property type="match status" value="7"/>
</dbReference>
<evidence type="ECO:0000256" key="1">
    <source>
        <dbReference type="ARBA" id="ARBA00004430"/>
    </source>
</evidence>
<evidence type="ECO:0000256" key="2">
    <source>
        <dbReference type="ARBA" id="ARBA00022490"/>
    </source>
</evidence>
<dbReference type="InterPro" id="IPR001680">
    <property type="entry name" value="WD40_rpt"/>
</dbReference>
<comment type="subcellular location">
    <subcellularLocation>
        <location evidence="1">Cytoplasm</location>
        <location evidence="1">Cytoskeleton</location>
        <location evidence="1">Cilium axoneme</location>
    </subcellularLocation>
</comment>
<keyword evidence="14" id="KW-1185">Reference proteome</keyword>
<keyword evidence="3" id="KW-0853">WD repeat</keyword>
<organism evidence="13 14">
    <name type="scientific">Chiloscyllium punctatum</name>
    <name type="common">Brownbanded bambooshark</name>
    <name type="synonym">Hemiscyllium punctatum</name>
    <dbReference type="NCBI Taxonomy" id="137246"/>
    <lineage>
        <taxon>Eukaryota</taxon>
        <taxon>Metazoa</taxon>
        <taxon>Chordata</taxon>
        <taxon>Craniata</taxon>
        <taxon>Vertebrata</taxon>
        <taxon>Chondrichthyes</taxon>
        <taxon>Elasmobranchii</taxon>
        <taxon>Galeomorphii</taxon>
        <taxon>Galeoidea</taxon>
        <taxon>Orectolobiformes</taxon>
        <taxon>Hemiscylliidae</taxon>
        <taxon>Chiloscyllium</taxon>
    </lineage>
</organism>
<dbReference type="STRING" id="137246.A0A401SKW1"/>
<evidence type="ECO:0000313" key="14">
    <source>
        <dbReference type="Proteomes" id="UP000287033"/>
    </source>
</evidence>
<feature type="coiled-coil region" evidence="10">
    <location>
        <begin position="1180"/>
        <end position="1218"/>
    </location>
</feature>
<dbReference type="GO" id="GO:0007288">
    <property type="term" value="P:sperm axoneme assembly"/>
    <property type="evidence" value="ECO:0007669"/>
    <property type="project" value="TreeGrafter"/>
</dbReference>
<evidence type="ECO:0000313" key="13">
    <source>
        <dbReference type="EMBL" id="GCC31024.1"/>
    </source>
</evidence>
<dbReference type="Pfam" id="PF12894">
    <property type="entry name" value="ANAPC4_WD40"/>
    <property type="match status" value="1"/>
</dbReference>
<keyword evidence="4" id="KW-0677">Repeat</keyword>
<keyword evidence="7" id="KW-0966">Cell projection</keyword>
<name>A0A401SKW1_CHIPU</name>
<keyword evidence="6" id="KW-0206">Cytoskeleton</keyword>
<dbReference type="EMBL" id="BEZZ01000336">
    <property type="protein sequence ID" value="GCC31024.1"/>
    <property type="molecule type" value="Genomic_DNA"/>
</dbReference>
<evidence type="ECO:0000256" key="9">
    <source>
        <dbReference type="ARBA" id="ARBA00023662"/>
    </source>
</evidence>
<comment type="similarity">
    <text evidence="8">Belongs to the CFAP43 family.</text>
</comment>
<dbReference type="Proteomes" id="UP000287033">
    <property type="component" value="Unassembled WGS sequence"/>
</dbReference>
<dbReference type="Pfam" id="PF25828">
    <property type="entry name" value="CC_Cfap43"/>
    <property type="match status" value="1"/>
</dbReference>
<evidence type="ECO:0000256" key="5">
    <source>
        <dbReference type="ARBA" id="ARBA00023054"/>
    </source>
</evidence>
<dbReference type="GO" id="GO:0005930">
    <property type="term" value="C:axoneme"/>
    <property type="evidence" value="ECO:0007669"/>
    <property type="project" value="UniProtKB-SubCell"/>
</dbReference>
<evidence type="ECO:0000256" key="3">
    <source>
        <dbReference type="ARBA" id="ARBA00022574"/>
    </source>
</evidence>